<dbReference type="Pfam" id="PF23512">
    <property type="entry name" value="Microp_apicomplexa_8"/>
    <property type="match status" value="1"/>
</dbReference>
<proteinExistence type="predicted"/>
<reference evidence="3" key="1">
    <citation type="submission" date="2016-05" db="EMBL/GenBank/DDBJ databases">
        <authorList>
            <person name="Naeem Raeece"/>
        </authorList>
    </citation>
    <scope>NUCLEOTIDE SEQUENCE [LARGE SCALE GENOMIC DNA]</scope>
</reference>
<name>A0A1A8YSJ0_PLAOA</name>
<dbReference type="EMBL" id="FLRD01000072">
    <property type="protein sequence ID" value="SBT34603.1"/>
    <property type="molecule type" value="Genomic_DNA"/>
</dbReference>
<evidence type="ECO:0000256" key="1">
    <source>
        <dbReference type="SAM" id="MobiDB-lite"/>
    </source>
</evidence>
<accession>A0A1A8YSJ0</accession>
<feature type="compositionally biased region" description="Basic residues" evidence="1">
    <location>
        <begin position="117"/>
        <end position="139"/>
    </location>
</feature>
<dbReference type="Proteomes" id="UP000078555">
    <property type="component" value="Unassembled WGS sequence"/>
</dbReference>
<evidence type="ECO:0000313" key="2">
    <source>
        <dbReference type="EMBL" id="SBT34603.1"/>
    </source>
</evidence>
<protein>
    <submittedName>
        <fullName evidence="2">Uncharacterized protein</fullName>
    </submittedName>
</protein>
<feature type="compositionally biased region" description="Low complexity" evidence="1">
    <location>
        <begin position="7"/>
        <end position="17"/>
    </location>
</feature>
<dbReference type="InterPro" id="IPR056347">
    <property type="entry name" value="Microp_apicomplexa_8"/>
</dbReference>
<sequence length="305" mass="35309">MPVDNVPQRTATATKAKPQPKPQPSSVALKISILQQFYNRLPIRKKYIKAIKKGTLIWDKGQVPLPSSGAHQAVANMTYVVCFYRFAHLLHAYPPPSCSSPYRRKPCRLPAPTSTLKKTKKTAKKGTKKTAKKTAKKRTKKTTFRNSGDAIFKIDLFFKMVHFKIDLFFKMVHFKIDLFFKMIYFLKWYKWDTPTRACAYYYLSSYLPTYLPMRREVLVSRLKSSYAALGRYTYRYLPQFAAFPNFMTFTFDAQLLLLTANGGRGGVRFFRFDVYTACHESTYKKKKKKKKTGVREGTVTCAPPR</sequence>
<evidence type="ECO:0000313" key="3">
    <source>
        <dbReference type="Proteomes" id="UP000078555"/>
    </source>
</evidence>
<feature type="region of interest" description="Disordered" evidence="1">
    <location>
        <begin position="111"/>
        <end position="139"/>
    </location>
</feature>
<feature type="region of interest" description="Disordered" evidence="1">
    <location>
        <begin position="1"/>
        <end position="25"/>
    </location>
</feature>
<keyword evidence="3" id="KW-1185">Reference proteome</keyword>
<dbReference type="AlphaFoldDB" id="A0A1A8YSJ0"/>
<gene>
    <name evidence="2" type="ORF">POVWA1_023070</name>
</gene>
<organism evidence="2 3">
    <name type="scientific">Plasmodium ovale wallikeri</name>
    <dbReference type="NCBI Taxonomy" id="864142"/>
    <lineage>
        <taxon>Eukaryota</taxon>
        <taxon>Sar</taxon>
        <taxon>Alveolata</taxon>
        <taxon>Apicomplexa</taxon>
        <taxon>Aconoidasida</taxon>
        <taxon>Haemosporida</taxon>
        <taxon>Plasmodiidae</taxon>
        <taxon>Plasmodium</taxon>
        <taxon>Plasmodium (Plasmodium)</taxon>
    </lineage>
</organism>